<feature type="transmembrane region" description="Helical" evidence="11">
    <location>
        <begin position="231"/>
        <end position="250"/>
    </location>
</feature>
<proteinExistence type="inferred from homology"/>
<evidence type="ECO:0000256" key="9">
    <source>
        <dbReference type="ARBA" id="ARBA00023201"/>
    </source>
</evidence>
<dbReference type="Pfam" id="PF03600">
    <property type="entry name" value="CitMHS"/>
    <property type="match status" value="1"/>
</dbReference>
<evidence type="ECO:0000256" key="7">
    <source>
        <dbReference type="ARBA" id="ARBA00023065"/>
    </source>
</evidence>
<comment type="caution">
    <text evidence="13">The sequence shown here is derived from an EMBL/GenBank/DDBJ whole genome shotgun (WGS) entry which is preliminary data.</text>
</comment>
<feature type="transmembrane region" description="Helical" evidence="11">
    <location>
        <begin position="107"/>
        <end position="132"/>
    </location>
</feature>
<dbReference type="AlphaFoldDB" id="A0A0G1H8B5"/>
<evidence type="ECO:0000256" key="10">
    <source>
        <dbReference type="ARBA" id="ARBA00025753"/>
    </source>
</evidence>
<accession>A0A0G1H8B5</accession>
<feature type="transmembrane region" description="Helical" evidence="11">
    <location>
        <begin position="256"/>
        <end position="274"/>
    </location>
</feature>
<comment type="subcellular location">
    <subcellularLocation>
        <location evidence="1">Membrane</location>
        <topology evidence="1">Multi-pass membrane protein</topology>
    </subcellularLocation>
</comment>
<keyword evidence="6" id="KW-0915">Sodium</keyword>
<keyword evidence="3" id="KW-0050">Antiport</keyword>
<dbReference type="InterPro" id="IPR004680">
    <property type="entry name" value="Cit_transptr-like_dom"/>
</dbReference>
<reference evidence="13 14" key="1">
    <citation type="journal article" date="2015" name="Nature">
        <title>rRNA introns, odd ribosomes, and small enigmatic genomes across a large radiation of phyla.</title>
        <authorList>
            <person name="Brown C.T."/>
            <person name="Hug L.A."/>
            <person name="Thomas B.C."/>
            <person name="Sharon I."/>
            <person name="Castelle C.J."/>
            <person name="Singh A."/>
            <person name="Wilkins M.J."/>
            <person name="Williams K.H."/>
            <person name="Banfield J.F."/>
        </authorList>
    </citation>
    <scope>NUCLEOTIDE SEQUENCE [LARGE SCALE GENOMIC DNA]</scope>
</reference>
<feature type="transmembrane region" description="Helical" evidence="11">
    <location>
        <begin position="144"/>
        <end position="162"/>
    </location>
</feature>
<evidence type="ECO:0000256" key="6">
    <source>
        <dbReference type="ARBA" id="ARBA00023053"/>
    </source>
</evidence>
<feature type="transmembrane region" description="Helical" evidence="11">
    <location>
        <begin position="5"/>
        <end position="23"/>
    </location>
</feature>
<dbReference type="EMBL" id="LCHW01000001">
    <property type="protein sequence ID" value="KKT43606.1"/>
    <property type="molecule type" value="Genomic_DNA"/>
</dbReference>
<dbReference type="PANTHER" id="PTHR43269:SF2">
    <property type="entry name" value="SODIUM_PROTON ANTIPORTER 1-RELATED"/>
    <property type="match status" value="1"/>
</dbReference>
<sequence>MSHELIWTVLGGLFIIGYIAIVLEHKLHINKSGTAIALGALSWLFVSWAEKGNAEVGLALSHETQEIFGIVVFLLAAMTIVEVLVHYHFFDWVERKIMHKKLAPVQLFWLLGVMTFVFSAFLDNLTATLVMLQIGRKVYKHKDNFLIFAANTVIAANAGGVASPIGDVTTIMLWLAHKFTALQVITIGILPSIVTWIIPQFLLGKKIHMHKEIEAATETPQAVDTPIHEPYWPIVVVAGLAFTLPVAVNLMGLPPFLGLLAGVGALWVFIDILAKKDEVGHHKNSQVVKVIQNVDISTLKFFIGILLAVGALSHVGLLKELNTMIFGESPSIVRLIGGNTILGFASSVLDNVPLVAAAIKMFSDDIIPAIWVLLALTAGTGGSMLVVGSAAGVAAMGQVKDLTFGYYFKVATLPAVLGFIGGVLTWTVIYYLIIA</sequence>
<evidence type="ECO:0000256" key="4">
    <source>
        <dbReference type="ARBA" id="ARBA00022692"/>
    </source>
</evidence>
<feature type="transmembrane region" description="Helical" evidence="11">
    <location>
        <begin position="67"/>
        <end position="87"/>
    </location>
</feature>
<comment type="similarity">
    <text evidence="10">Belongs to the NhaD Na(+)/H(+) (TC 2.A.62) antiporter family.</text>
</comment>
<evidence type="ECO:0000256" key="11">
    <source>
        <dbReference type="SAM" id="Phobius"/>
    </source>
</evidence>
<feature type="transmembrane region" description="Helical" evidence="11">
    <location>
        <begin position="335"/>
        <end position="359"/>
    </location>
</feature>
<evidence type="ECO:0000256" key="3">
    <source>
        <dbReference type="ARBA" id="ARBA00022449"/>
    </source>
</evidence>
<feature type="transmembrane region" description="Helical" evidence="11">
    <location>
        <begin position="182"/>
        <end position="203"/>
    </location>
</feature>
<protein>
    <submittedName>
        <fullName evidence="13">Sodium/proton antiporter, NhaD family</fullName>
    </submittedName>
</protein>
<dbReference type="PANTHER" id="PTHR43269">
    <property type="entry name" value="SODIUM/PROTON ANTIPORTER 1-RELATED"/>
    <property type="match status" value="1"/>
</dbReference>
<dbReference type="GO" id="GO:0006814">
    <property type="term" value="P:sodium ion transport"/>
    <property type="evidence" value="ECO:0007669"/>
    <property type="project" value="UniProtKB-KW"/>
</dbReference>
<dbReference type="NCBIfam" id="NF038006">
    <property type="entry name" value="NhaD_1"/>
    <property type="match status" value="1"/>
</dbReference>
<evidence type="ECO:0000313" key="14">
    <source>
        <dbReference type="Proteomes" id="UP000034051"/>
    </source>
</evidence>
<keyword evidence="5 11" id="KW-1133">Transmembrane helix</keyword>
<evidence type="ECO:0000256" key="1">
    <source>
        <dbReference type="ARBA" id="ARBA00004141"/>
    </source>
</evidence>
<feature type="transmembrane region" description="Helical" evidence="11">
    <location>
        <begin position="371"/>
        <end position="394"/>
    </location>
</feature>
<gene>
    <name evidence="13" type="ORF">UW32_C0001G0198</name>
</gene>
<keyword evidence="8 11" id="KW-0472">Membrane</keyword>
<evidence type="ECO:0000259" key="12">
    <source>
        <dbReference type="Pfam" id="PF03600"/>
    </source>
</evidence>
<feature type="transmembrane region" description="Helical" evidence="11">
    <location>
        <begin position="294"/>
        <end position="315"/>
    </location>
</feature>
<dbReference type="InterPro" id="IPR045016">
    <property type="entry name" value="NhaD-like"/>
</dbReference>
<dbReference type="GO" id="GO:0016020">
    <property type="term" value="C:membrane"/>
    <property type="evidence" value="ECO:0007669"/>
    <property type="project" value="UniProtKB-SubCell"/>
</dbReference>
<dbReference type="PATRIC" id="fig|1619017.3.peg.204"/>
<keyword evidence="9" id="KW-0739">Sodium transport</keyword>
<name>A0A0G1H8B5_9BACT</name>
<evidence type="ECO:0000256" key="5">
    <source>
        <dbReference type="ARBA" id="ARBA00022989"/>
    </source>
</evidence>
<keyword evidence="7" id="KW-0406">Ion transport</keyword>
<evidence type="ECO:0000313" key="13">
    <source>
        <dbReference type="EMBL" id="KKT43606.1"/>
    </source>
</evidence>
<organism evidence="13 14">
    <name type="scientific">Candidatus Wolfebacteria bacterium GW2011_GWE2_44_13</name>
    <dbReference type="NCBI Taxonomy" id="1619017"/>
    <lineage>
        <taxon>Bacteria</taxon>
        <taxon>Candidatus Wolfeibacteriota</taxon>
    </lineage>
</organism>
<evidence type="ECO:0000256" key="2">
    <source>
        <dbReference type="ARBA" id="ARBA00022448"/>
    </source>
</evidence>
<evidence type="ECO:0000256" key="8">
    <source>
        <dbReference type="ARBA" id="ARBA00023136"/>
    </source>
</evidence>
<keyword evidence="2" id="KW-0813">Transport</keyword>
<feature type="domain" description="Citrate transporter-like" evidence="12">
    <location>
        <begin position="18"/>
        <end position="379"/>
    </location>
</feature>
<keyword evidence="4 11" id="KW-0812">Transmembrane</keyword>
<dbReference type="GO" id="GO:0015297">
    <property type="term" value="F:antiporter activity"/>
    <property type="evidence" value="ECO:0007669"/>
    <property type="project" value="UniProtKB-KW"/>
</dbReference>
<dbReference type="Proteomes" id="UP000034051">
    <property type="component" value="Unassembled WGS sequence"/>
</dbReference>
<feature type="transmembrane region" description="Helical" evidence="11">
    <location>
        <begin position="406"/>
        <end position="433"/>
    </location>
</feature>